<dbReference type="Proteomes" id="UP000835052">
    <property type="component" value="Unassembled WGS sequence"/>
</dbReference>
<gene>
    <name evidence="4" type="ORF">CAUJ_LOCUS5630</name>
</gene>
<proteinExistence type="predicted"/>
<feature type="compositionally biased region" description="Basic and acidic residues" evidence="1">
    <location>
        <begin position="501"/>
        <end position="524"/>
    </location>
</feature>
<feature type="compositionally biased region" description="Polar residues" evidence="1">
    <location>
        <begin position="525"/>
        <end position="538"/>
    </location>
</feature>
<name>A0A8S1H2I3_9PELO</name>
<feature type="compositionally biased region" description="Polar residues" evidence="1">
    <location>
        <begin position="810"/>
        <end position="834"/>
    </location>
</feature>
<feature type="compositionally biased region" description="Low complexity" evidence="1">
    <location>
        <begin position="792"/>
        <end position="809"/>
    </location>
</feature>
<feature type="domain" description="BPTI/Kunitz inhibitor" evidence="3">
    <location>
        <begin position="163"/>
        <end position="224"/>
    </location>
</feature>
<comment type="caution">
    <text evidence="4">The sequence shown here is derived from an EMBL/GenBank/DDBJ whole genome shotgun (WGS) entry which is preliminary data.</text>
</comment>
<keyword evidence="5" id="KW-1185">Reference proteome</keyword>
<keyword evidence="2" id="KW-0732">Signal</keyword>
<feature type="compositionally biased region" description="Basic and acidic residues" evidence="1">
    <location>
        <begin position="627"/>
        <end position="637"/>
    </location>
</feature>
<accession>A0A8S1H2I3</accession>
<feature type="chain" id="PRO_5035776336" description="BPTI/Kunitz inhibitor domain-containing protein" evidence="2">
    <location>
        <begin position="25"/>
        <end position="1177"/>
    </location>
</feature>
<dbReference type="InterPro" id="IPR002223">
    <property type="entry name" value="Kunitz_BPTI"/>
</dbReference>
<reference evidence="4" key="1">
    <citation type="submission" date="2020-10" db="EMBL/GenBank/DDBJ databases">
        <authorList>
            <person name="Kikuchi T."/>
        </authorList>
    </citation>
    <scope>NUCLEOTIDE SEQUENCE</scope>
    <source>
        <strain evidence="4">NKZ352</strain>
    </source>
</reference>
<feature type="compositionally biased region" description="Polar residues" evidence="1">
    <location>
        <begin position="594"/>
        <end position="611"/>
    </location>
</feature>
<evidence type="ECO:0000313" key="5">
    <source>
        <dbReference type="Proteomes" id="UP000835052"/>
    </source>
</evidence>
<protein>
    <recommendedName>
        <fullName evidence="3">BPTI/Kunitz inhibitor domain-containing protein</fullName>
    </recommendedName>
</protein>
<evidence type="ECO:0000259" key="3">
    <source>
        <dbReference type="PROSITE" id="PS50279"/>
    </source>
</evidence>
<feature type="compositionally biased region" description="Low complexity" evidence="1">
    <location>
        <begin position="314"/>
        <end position="332"/>
    </location>
</feature>
<dbReference type="AlphaFoldDB" id="A0A8S1H2I3"/>
<feature type="compositionally biased region" description="Low complexity" evidence="1">
    <location>
        <begin position="393"/>
        <end position="403"/>
    </location>
</feature>
<evidence type="ECO:0000256" key="2">
    <source>
        <dbReference type="SAM" id="SignalP"/>
    </source>
</evidence>
<dbReference type="GO" id="GO:0004867">
    <property type="term" value="F:serine-type endopeptidase inhibitor activity"/>
    <property type="evidence" value="ECO:0007669"/>
    <property type="project" value="InterPro"/>
</dbReference>
<feature type="signal peptide" evidence="2">
    <location>
        <begin position="1"/>
        <end position="24"/>
    </location>
</feature>
<feature type="compositionally biased region" description="Basic and acidic residues" evidence="1">
    <location>
        <begin position="963"/>
        <end position="979"/>
    </location>
</feature>
<feature type="compositionally biased region" description="Polar residues" evidence="1">
    <location>
        <begin position="545"/>
        <end position="554"/>
    </location>
</feature>
<feature type="compositionally biased region" description="Polar residues" evidence="1">
    <location>
        <begin position="562"/>
        <end position="586"/>
    </location>
</feature>
<dbReference type="EMBL" id="CAJGYM010000011">
    <property type="protein sequence ID" value="CAD6189711.1"/>
    <property type="molecule type" value="Genomic_DNA"/>
</dbReference>
<organism evidence="4 5">
    <name type="scientific">Caenorhabditis auriculariae</name>
    <dbReference type="NCBI Taxonomy" id="2777116"/>
    <lineage>
        <taxon>Eukaryota</taxon>
        <taxon>Metazoa</taxon>
        <taxon>Ecdysozoa</taxon>
        <taxon>Nematoda</taxon>
        <taxon>Chromadorea</taxon>
        <taxon>Rhabditida</taxon>
        <taxon>Rhabditina</taxon>
        <taxon>Rhabditomorpha</taxon>
        <taxon>Rhabditoidea</taxon>
        <taxon>Rhabditidae</taxon>
        <taxon>Peloderinae</taxon>
        <taxon>Caenorhabditis</taxon>
    </lineage>
</organism>
<dbReference type="PROSITE" id="PS50279">
    <property type="entry name" value="BPTI_KUNITZ_2"/>
    <property type="match status" value="1"/>
</dbReference>
<evidence type="ECO:0000256" key="1">
    <source>
        <dbReference type="SAM" id="MobiDB-lite"/>
    </source>
</evidence>
<evidence type="ECO:0000313" key="4">
    <source>
        <dbReference type="EMBL" id="CAD6189711.1"/>
    </source>
</evidence>
<feature type="compositionally biased region" description="Pro residues" evidence="1">
    <location>
        <begin position="429"/>
        <end position="439"/>
    </location>
</feature>
<feature type="compositionally biased region" description="Polar residues" evidence="1">
    <location>
        <begin position="476"/>
        <end position="495"/>
    </location>
</feature>
<feature type="compositionally biased region" description="Low complexity" evidence="1">
    <location>
        <begin position="733"/>
        <end position="747"/>
    </location>
</feature>
<dbReference type="OrthoDB" id="5834811at2759"/>
<feature type="region of interest" description="Disordered" evidence="1">
    <location>
        <begin position="314"/>
        <end position="994"/>
    </location>
</feature>
<feature type="compositionally biased region" description="Basic and acidic residues" evidence="1">
    <location>
        <begin position="404"/>
        <end position="413"/>
    </location>
</feature>
<feature type="compositionally biased region" description="Low complexity" evidence="1">
    <location>
        <begin position="690"/>
        <end position="711"/>
    </location>
</feature>
<feature type="compositionally biased region" description="Basic and acidic residues" evidence="1">
    <location>
        <begin position="659"/>
        <end position="684"/>
    </location>
</feature>
<sequence length="1177" mass="125883">MAGRRSSCPPTILNLTLICCLAVAETLGQGCGESGGAPLLDEFQRIFPCSRGCPRGFDCTFYSENRLIPAIGVCCANVTSLAEINNDYFLNHIDKPSEVVEKKFDSSKPLAVVGDKPGDFQPPTDEIIKKLVASGNLTTDEAIKESLSRKDSSSEFFERSLSCERFPYRLTCNEGRNKSQPLLRWFFNIQTLSCEFYPFGSCPDSDDENPPPTLITKTDCENYCDVAKVKKAIDALQEAEETIEQTTMSQEEMYAPPFFESDKSKSDVITTTDVTSTDTSVVTSEILEIRKKSGEPPKYEDIIRDMRTRGLISEAPIEPPTSTSSEDTPTTPGQESPAPEDPTPAQAFTSSQFLGEVDTKVLKAPKKATNLPNDVSAPEDLESSTSSSATTGDVVLQVVQPEDVVSKKTKSEEDGVVTSDGPVNDVTPKRPPGIAPESPPANDATLKILSESVVEPPEALTEPSEAGPKSLEIKITSKTTSEAKIIEVTTQSSLEVFTKASESDKNDVSSLEDGLKSSEEHKNDVTSQKSLGKGLTSSESDKNDVTSQKSSEQPKVSEVDLESQNSSTASPEDVTSQNPLESSPKSSEADKNDVTSQEGPNEGTLKTSPTVTPDEAEQEILNSSESKLPEDGSKVVEVEVTSSSPDDVEDQNLLENSSEDVREHKSSGDGSKTLEVKVISEKSAKLSQQTTSGSDVETSEVTSSKTSTTESEGIDKTDVDGTSSGNVVEEKTSAGSLETSEASSTASPDDANQEKSAGAGPSVPEVDVASKITPEGIEVPKIPGNGPDGLEVDVTSSTSSEDVIEETSSGSSSKTLEDSSTISPEDVNHNSSAGKDSDALESDVILKKTAETVSEASEVDVASKKTSETDSEGSETDVALKKTSETDSDASEVDVALKKTSETDSDASEVDVALKKTSGTDSEASEVDVAAKKKSETDSEASETDVNPKKTTETDLDASEVDVAPKKTSESEGTSEKTSETGTGASETDAASSENLITSESFKISPEAPSISSIVEVPLEETTPKIHAPSDVTVNVIIKGTNGEKIYIDVVNATTPTSATENILINHGDNNATTSSPAYFTTSATRIISDQTSLEEQQLQREFFERQKALVVCGKTPYKLRCQTGLPSQFVYRWEFVNGVCQSFPYGYCWKEKNIAHPRTKEECELYCKPSIISSRF</sequence>